<reference evidence="2 3" key="1">
    <citation type="journal article" date="2015" name="Genome Biol. Evol.">
        <title>Comparative Genomics of a Bacterivorous Green Alga Reveals Evolutionary Causalities and Consequences of Phago-Mixotrophic Mode of Nutrition.</title>
        <authorList>
            <person name="Burns J.A."/>
            <person name="Paasch A."/>
            <person name="Narechania A."/>
            <person name="Kim E."/>
        </authorList>
    </citation>
    <scope>NUCLEOTIDE SEQUENCE [LARGE SCALE GENOMIC DNA]</scope>
    <source>
        <strain evidence="2 3">PLY_AMNH</strain>
    </source>
</reference>
<evidence type="ECO:0000313" key="2">
    <source>
        <dbReference type="EMBL" id="KAK3285880.1"/>
    </source>
</evidence>
<feature type="compositionally biased region" description="Pro residues" evidence="1">
    <location>
        <begin position="24"/>
        <end position="45"/>
    </location>
</feature>
<gene>
    <name evidence="2" type="ORF">CYMTET_6531</name>
</gene>
<dbReference type="EMBL" id="LGRX02001589">
    <property type="protein sequence ID" value="KAK3285880.1"/>
    <property type="molecule type" value="Genomic_DNA"/>
</dbReference>
<evidence type="ECO:0000313" key="3">
    <source>
        <dbReference type="Proteomes" id="UP001190700"/>
    </source>
</evidence>
<feature type="region of interest" description="Disordered" evidence="1">
    <location>
        <begin position="18"/>
        <end position="113"/>
    </location>
</feature>
<dbReference type="Proteomes" id="UP001190700">
    <property type="component" value="Unassembled WGS sequence"/>
</dbReference>
<accession>A0AAE0GWW5</accession>
<feature type="compositionally biased region" description="Basic and acidic residues" evidence="1">
    <location>
        <begin position="49"/>
        <end position="62"/>
    </location>
</feature>
<evidence type="ECO:0000256" key="1">
    <source>
        <dbReference type="SAM" id="MobiDB-lite"/>
    </source>
</evidence>
<name>A0AAE0GWW5_9CHLO</name>
<dbReference type="AlphaFoldDB" id="A0AAE0GWW5"/>
<protein>
    <submittedName>
        <fullName evidence="2">Uncharacterized protein</fullName>
    </submittedName>
</protein>
<keyword evidence="3" id="KW-1185">Reference proteome</keyword>
<proteinExistence type="predicted"/>
<comment type="caution">
    <text evidence="2">The sequence shown here is derived from an EMBL/GenBank/DDBJ whole genome shotgun (WGS) entry which is preliminary data.</text>
</comment>
<sequence length="113" mass="11872">MDTAGVCIYSRTAAFVPGRAPTLAPAPPAAPPPLSGWPPTAPPAPRVHSLQDLEPPPRHGEPQDFAQMHIRLNMVLPSAHGRDPPPVSPFLDGGGPPPASSSLHQLDDEDDED</sequence>
<organism evidence="2 3">
    <name type="scientific">Cymbomonas tetramitiformis</name>
    <dbReference type="NCBI Taxonomy" id="36881"/>
    <lineage>
        <taxon>Eukaryota</taxon>
        <taxon>Viridiplantae</taxon>
        <taxon>Chlorophyta</taxon>
        <taxon>Pyramimonadophyceae</taxon>
        <taxon>Pyramimonadales</taxon>
        <taxon>Pyramimonadaceae</taxon>
        <taxon>Cymbomonas</taxon>
    </lineage>
</organism>